<dbReference type="Gene3D" id="3.20.20.140">
    <property type="entry name" value="Metal-dependent hydrolases"/>
    <property type="match status" value="2"/>
</dbReference>
<dbReference type="InterPro" id="IPR001365">
    <property type="entry name" value="A_deaminase_dom"/>
</dbReference>
<dbReference type="GO" id="GO:0006154">
    <property type="term" value="P:adenosine catabolic process"/>
    <property type="evidence" value="ECO:0007669"/>
    <property type="project" value="TreeGrafter"/>
</dbReference>
<comment type="cofactor">
    <cofactor evidence="1">
        <name>Zn(2+)</name>
        <dbReference type="ChEBI" id="CHEBI:29105"/>
    </cofactor>
</comment>
<keyword evidence="6" id="KW-0660">Purine salvage</keyword>
<name>A0A0G4FS38_VITBC</name>
<dbReference type="EC" id="3.5.4.4" evidence="4"/>
<dbReference type="GO" id="GO:0009897">
    <property type="term" value="C:external side of plasma membrane"/>
    <property type="evidence" value="ECO:0007669"/>
    <property type="project" value="TreeGrafter"/>
</dbReference>
<keyword evidence="5" id="KW-0479">Metal-binding</keyword>
<dbReference type="GO" id="GO:0060169">
    <property type="term" value="P:negative regulation of adenosine receptor signaling pathway"/>
    <property type="evidence" value="ECO:0007669"/>
    <property type="project" value="TreeGrafter"/>
</dbReference>
<dbReference type="GO" id="GO:0006166">
    <property type="term" value="P:purine ribonucleoside salvage"/>
    <property type="evidence" value="ECO:0007669"/>
    <property type="project" value="UniProtKB-KW"/>
</dbReference>
<dbReference type="EMBL" id="CDMY01000489">
    <property type="protein sequence ID" value="CEM17494.1"/>
    <property type="molecule type" value="Genomic_DNA"/>
</dbReference>
<evidence type="ECO:0000256" key="3">
    <source>
        <dbReference type="ARBA" id="ARBA00006676"/>
    </source>
</evidence>
<dbReference type="GO" id="GO:0004000">
    <property type="term" value="F:adenosine deaminase activity"/>
    <property type="evidence" value="ECO:0007669"/>
    <property type="project" value="TreeGrafter"/>
</dbReference>
<dbReference type="UniPathway" id="UPA00606"/>
<keyword evidence="12" id="KW-1185">Reference proteome</keyword>
<dbReference type="AlphaFoldDB" id="A0A0G4FS38"/>
<dbReference type="GO" id="GO:0043103">
    <property type="term" value="P:hypoxanthine salvage"/>
    <property type="evidence" value="ECO:0007669"/>
    <property type="project" value="TreeGrafter"/>
</dbReference>
<feature type="region of interest" description="Disordered" evidence="9">
    <location>
        <begin position="1"/>
        <end position="36"/>
    </location>
</feature>
<organism evidence="11 12">
    <name type="scientific">Vitrella brassicaformis (strain CCMP3155)</name>
    <dbReference type="NCBI Taxonomy" id="1169540"/>
    <lineage>
        <taxon>Eukaryota</taxon>
        <taxon>Sar</taxon>
        <taxon>Alveolata</taxon>
        <taxon>Colpodellida</taxon>
        <taxon>Vitrellaceae</taxon>
        <taxon>Vitrella</taxon>
    </lineage>
</organism>
<dbReference type="SUPFAM" id="SSF51556">
    <property type="entry name" value="Metallo-dependent hydrolases"/>
    <property type="match status" value="2"/>
</dbReference>
<evidence type="ECO:0000313" key="11">
    <source>
        <dbReference type="EMBL" id="CEM17494.1"/>
    </source>
</evidence>
<dbReference type="GO" id="GO:0046872">
    <property type="term" value="F:metal ion binding"/>
    <property type="evidence" value="ECO:0007669"/>
    <property type="project" value="UniProtKB-KW"/>
</dbReference>
<evidence type="ECO:0000256" key="7">
    <source>
        <dbReference type="ARBA" id="ARBA00022801"/>
    </source>
</evidence>
<evidence type="ECO:0000256" key="1">
    <source>
        <dbReference type="ARBA" id="ARBA00001947"/>
    </source>
</evidence>
<evidence type="ECO:0000313" key="12">
    <source>
        <dbReference type="Proteomes" id="UP000041254"/>
    </source>
</evidence>
<evidence type="ECO:0000256" key="2">
    <source>
        <dbReference type="ARBA" id="ARBA00005058"/>
    </source>
</evidence>
<keyword evidence="7" id="KW-0378">Hydrolase</keyword>
<evidence type="ECO:0000256" key="9">
    <source>
        <dbReference type="SAM" id="MobiDB-lite"/>
    </source>
</evidence>
<comment type="pathway">
    <text evidence="2">Purine metabolism; purine nucleoside salvage.</text>
</comment>
<dbReference type="InterPro" id="IPR006330">
    <property type="entry name" value="Ado/ade_deaminase"/>
</dbReference>
<accession>A0A0G4FS38</accession>
<evidence type="ECO:0000259" key="10">
    <source>
        <dbReference type="Pfam" id="PF00962"/>
    </source>
</evidence>
<keyword evidence="8" id="KW-0862">Zinc</keyword>
<comment type="similarity">
    <text evidence="3">Belongs to the metallo-dependent hydrolases superfamily. Adenosine and AMP deaminases family.</text>
</comment>
<evidence type="ECO:0000256" key="5">
    <source>
        <dbReference type="ARBA" id="ARBA00022723"/>
    </source>
</evidence>
<dbReference type="InParanoid" id="A0A0G4FS38"/>
<dbReference type="PANTHER" id="PTHR11409">
    <property type="entry name" value="ADENOSINE DEAMINASE"/>
    <property type="match status" value="1"/>
</dbReference>
<feature type="domain" description="Adenosine deaminase" evidence="10">
    <location>
        <begin position="147"/>
        <end position="240"/>
    </location>
</feature>
<dbReference type="Pfam" id="PF00962">
    <property type="entry name" value="A_deaminase"/>
    <property type="match status" value="1"/>
</dbReference>
<sequence>MEESQERGNEGAGGTGEAAVGQQDQTRGGHEPDEWFTNFPKADLRCHLEGCIRPETAVREFKRLGLPLPEGEAAQRAHFIWSADSSGNDIMSRLRQIFEKIEVIEEAVADAVEVVLGSRLSHVFVGRAKQDQTRGGHEPDEWFTNFPKADLRCHLEGCIRPETAVREFKRLGLPLPEGEAAQRAHFIGSRDNGWNDIMSRLRQIFEKVEVIEEVVADAIEDRYRQGVVLLELKFWPTFYKLRPLV</sequence>
<evidence type="ECO:0000256" key="8">
    <source>
        <dbReference type="ARBA" id="ARBA00022833"/>
    </source>
</evidence>
<dbReference type="VEuPathDB" id="CryptoDB:Vbra_16033"/>
<protein>
    <recommendedName>
        <fullName evidence="4">adenosine deaminase</fullName>
        <ecNumber evidence="4">3.5.4.4</ecNumber>
    </recommendedName>
</protein>
<dbReference type="GO" id="GO:0046103">
    <property type="term" value="P:inosine biosynthetic process"/>
    <property type="evidence" value="ECO:0007669"/>
    <property type="project" value="TreeGrafter"/>
</dbReference>
<dbReference type="Proteomes" id="UP000041254">
    <property type="component" value="Unassembled WGS sequence"/>
</dbReference>
<gene>
    <name evidence="11" type="ORF">Vbra_16033</name>
</gene>
<evidence type="ECO:0000256" key="4">
    <source>
        <dbReference type="ARBA" id="ARBA00012784"/>
    </source>
</evidence>
<evidence type="ECO:0000256" key="6">
    <source>
        <dbReference type="ARBA" id="ARBA00022726"/>
    </source>
</evidence>
<dbReference type="InterPro" id="IPR032466">
    <property type="entry name" value="Metal_Hydrolase"/>
</dbReference>
<dbReference type="PANTHER" id="PTHR11409:SF43">
    <property type="entry name" value="ADENOSINE DEAMINASE"/>
    <property type="match status" value="1"/>
</dbReference>
<proteinExistence type="inferred from homology"/>
<reference evidence="11 12" key="1">
    <citation type="submission" date="2014-11" db="EMBL/GenBank/DDBJ databases">
        <authorList>
            <person name="Zhu J."/>
            <person name="Qi W."/>
            <person name="Song R."/>
        </authorList>
    </citation>
    <scope>NUCLEOTIDE SEQUENCE [LARGE SCALE GENOMIC DNA]</scope>
</reference>
<dbReference type="GO" id="GO:0005829">
    <property type="term" value="C:cytosol"/>
    <property type="evidence" value="ECO:0007669"/>
    <property type="project" value="TreeGrafter"/>
</dbReference>